<evidence type="ECO:0000313" key="2">
    <source>
        <dbReference type="Proteomes" id="UP000323876"/>
    </source>
</evidence>
<dbReference type="InterPro" id="IPR016181">
    <property type="entry name" value="Acyl_CoA_acyltransferase"/>
</dbReference>
<sequence length="313" mass="35053">MKQRLDILDPRRDPEPPWWEVLRATAGLRATWAWDVLAVAGTRFGIVVVHEGADIVAMAAARWMLGLANVAAPGSTGQPGWWVADPARQTELFGVLAGGLRTRYRHAVLATLWRELDREQADGLGAVQVTREVNPTAVLPIAWPDESGWLGTLSSNRRRSLRAEARWLSRDHDLIAGHGPAEALDADQLVGLFRRTEEKYDGLGRAPRMPDEWLYRLLSRPDVLAVHYHDSDRNLLAAFTILDHPTWPLVHRWGALPVEEGGRKHLYFDAFRRTVGWAVAEGKQGLIWGKGLPDVKERLGCRLVSRYAVGVAW</sequence>
<dbReference type="Proteomes" id="UP000323876">
    <property type="component" value="Unassembled WGS sequence"/>
</dbReference>
<gene>
    <name evidence="1" type="ORF">F3087_39420</name>
</gene>
<evidence type="ECO:0008006" key="3">
    <source>
        <dbReference type="Google" id="ProtNLM"/>
    </source>
</evidence>
<dbReference type="SUPFAM" id="SSF55729">
    <property type="entry name" value="Acyl-CoA N-acyltransferases (Nat)"/>
    <property type="match status" value="1"/>
</dbReference>
<dbReference type="EMBL" id="VXLC01000029">
    <property type="protein sequence ID" value="KAA8882122.1"/>
    <property type="molecule type" value="Genomic_DNA"/>
</dbReference>
<proteinExistence type="predicted"/>
<reference evidence="1 2" key="1">
    <citation type="submission" date="2019-09" db="EMBL/GenBank/DDBJ databases">
        <authorList>
            <person name="Wang X."/>
        </authorList>
    </citation>
    <scope>NUCLEOTIDE SEQUENCE [LARGE SCALE GENOMIC DNA]</scope>
    <source>
        <strain evidence="1 2">CICC 11023</strain>
    </source>
</reference>
<name>A0A5N0DYA5_9NOCA</name>
<evidence type="ECO:0000313" key="1">
    <source>
        <dbReference type="EMBL" id="KAA8882122.1"/>
    </source>
</evidence>
<keyword evidence="2" id="KW-1185">Reference proteome</keyword>
<organism evidence="1 2">
    <name type="scientific">Nocardia colli</name>
    <dbReference type="NCBI Taxonomy" id="2545717"/>
    <lineage>
        <taxon>Bacteria</taxon>
        <taxon>Bacillati</taxon>
        <taxon>Actinomycetota</taxon>
        <taxon>Actinomycetes</taxon>
        <taxon>Mycobacteriales</taxon>
        <taxon>Nocardiaceae</taxon>
        <taxon>Nocardia</taxon>
    </lineage>
</organism>
<dbReference type="AlphaFoldDB" id="A0A5N0DYA5"/>
<comment type="caution">
    <text evidence="1">The sequence shown here is derived from an EMBL/GenBank/DDBJ whole genome shotgun (WGS) entry which is preliminary data.</text>
</comment>
<dbReference type="OrthoDB" id="3511946at2"/>
<dbReference type="RefSeq" id="WP_150407262.1">
    <property type="nucleotide sequence ID" value="NZ_VXLC01000029.1"/>
</dbReference>
<protein>
    <recommendedName>
        <fullName evidence="3">GNAT family N-acetyltransferase</fullName>
    </recommendedName>
</protein>
<accession>A0A5N0DYA5</accession>